<dbReference type="NCBIfam" id="TIGR04183">
    <property type="entry name" value="Por_Secre_tail"/>
    <property type="match status" value="1"/>
</dbReference>
<proteinExistence type="predicted"/>
<dbReference type="RefSeq" id="WP_114366617.1">
    <property type="nucleotide sequence ID" value="NZ_QPJS01000020.1"/>
</dbReference>
<dbReference type="PROSITE" id="PS50093">
    <property type="entry name" value="PKD"/>
    <property type="match status" value="1"/>
</dbReference>
<dbReference type="Pfam" id="PF18962">
    <property type="entry name" value="Por_Secre_tail"/>
    <property type="match status" value="1"/>
</dbReference>
<evidence type="ECO:0000313" key="4">
    <source>
        <dbReference type="Proteomes" id="UP000253517"/>
    </source>
</evidence>
<evidence type="ECO:0000256" key="1">
    <source>
        <dbReference type="ARBA" id="ARBA00022729"/>
    </source>
</evidence>
<keyword evidence="1" id="KW-0732">Signal</keyword>
<dbReference type="CDD" id="cd00146">
    <property type="entry name" value="PKD"/>
    <property type="match status" value="1"/>
</dbReference>
<reference evidence="3 4" key="1">
    <citation type="submission" date="2018-07" db="EMBL/GenBank/DDBJ databases">
        <title>Genomic Encyclopedia of Type Strains, Phase IV (KMG-IV): sequencing the most valuable type-strain genomes for metagenomic binning, comparative biology and taxonomic classification.</title>
        <authorList>
            <person name="Goeker M."/>
        </authorList>
    </citation>
    <scope>NUCLEOTIDE SEQUENCE [LARGE SCALE GENOMIC DNA]</scope>
    <source>
        <strain evidence="3 4">DSM 21410</strain>
    </source>
</reference>
<dbReference type="PANTHER" id="PTHR33683:SF46">
    <property type="entry name" value="SUSHI DOMAIN-CONTAINING PROTEIN"/>
    <property type="match status" value="1"/>
</dbReference>
<organism evidence="3 4">
    <name type="scientific">Schleiferia thermophila</name>
    <dbReference type="NCBI Taxonomy" id="884107"/>
    <lineage>
        <taxon>Bacteria</taxon>
        <taxon>Pseudomonadati</taxon>
        <taxon>Bacteroidota</taxon>
        <taxon>Flavobacteriia</taxon>
        <taxon>Flavobacteriales</taxon>
        <taxon>Schleiferiaceae</taxon>
        <taxon>Schleiferia</taxon>
    </lineage>
</organism>
<dbReference type="SMART" id="SM00089">
    <property type="entry name" value="PKD"/>
    <property type="match status" value="1"/>
</dbReference>
<comment type="caution">
    <text evidence="3">The sequence shown here is derived from an EMBL/GenBank/DDBJ whole genome shotgun (WGS) entry which is preliminary data.</text>
</comment>
<dbReference type="Pfam" id="PF18911">
    <property type="entry name" value="PKD_4"/>
    <property type="match status" value="1"/>
</dbReference>
<dbReference type="PANTHER" id="PTHR33683">
    <property type="entry name" value="1, PUTATIVE-RELATED"/>
    <property type="match status" value="1"/>
</dbReference>
<dbReference type="InterPro" id="IPR035986">
    <property type="entry name" value="PKD_dom_sf"/>
</dbReference>
<name>A0A368ZUE9_9FLAO</name>
<evidence type="ECO:0000313" key="3">
    <source>
        <dbReference type="EMBL" id="RCX00419.1"/>
    </source>
</evidence>
<dbReference type="InterPro" id="IPR044023">
    <property type="entry name" value="Ig_7"/>
</dbReference>
<feature type="domain" description="PKD" evidence="2">
    <location>
        <begin position="485"/>
        <end position="522"/>
    </location>
</feature>
<protein>
    <submittedName>
        <fullName evidence="3">Putative secreted protein (Por secretion system target)</fullName>
    </submittedName>
</protein>
<keyword evidence="4" id="KW-1185">Reference proteome</keyword>
<gene>
    <name evidence="3" type="ORF">DES35_1201</name>
</gene>
<dbReference type="AlphaFoldDB" id="A0A368ZUE9"/>
<feature type="non-terminal residue" evidence="3">
    <location>
        <position position="1"/>
    </location>
</feature>
<sequence length="621" mass="65872">TDINGTPRTTTPDPGAIEFTPLPCTGAWAFQADSVYPTGALLSWQSTADTFQIEWGPVGFTPATGQGTLINNIPTKTYQLSPLPVGICFHVYLREICNGTPGVLTGPLTICTPIQFDAQLVEVLGLSASFCGDTNTHVKFVVKNNGFDTINNLPYGLIVSGDITQSITGTYSTPIPPNATDTISVATINTSNGGLVQSLSYVNLTNDQVTANDSIQTNMVIIPAAPQALPATACAGDTSATLIGRPLPGVGYEWYNAPTGGTPISMSDTLVVSNLAATYYLAYQESADSLLTTIAAGNSQNGNMFDVDIKGGSLTITGFTVSPNTTGQSTFEIYHRPGTHVGFENSAAGWTLLQTFNVNVTQTGPFTKLTFTNPITLSQGTHAFYVTRVGASVNYTNGTAVGNILASHPRIDVKEGIGKSHPFGSTFSPRNFNGYIHFGTEACSDVRTPVTISIIDTPTVSFTYTISNYTVSFTSQTTHADSLYWNFGGAGNSSDANPTFTFPQNGVYPVCVTAFNSCGSATYCDTLKFAIGIAENRLANLLKVFPNPSSGVFSLTFTDDLAALPIEVTDLTGKLILRREWTSSSGHFDLTLDLSHLPSGSYLLRVHSTAGIINRKLTIAK</sequence>
<dbReference type="InterPro" id="IPR000601">
    <property type="entry name" value="PKD_dom"/>
</dbReference>
<dbReference type="Pfam" id="PF19081">
    <property type="entry name" value="Ig_7"/>
    <property type="match status" value="1"/>
</dbReference>
<dbReference type="Gene3D" id="2.60.40.10">
    <property type="entry name" value="Immunoglobulins"/>
    <property type="match status" value="1"/>
</dbReference>
<accession>A0A368ZUE9</accession>
<dbReference type="EMBL" id="QPJS01000020">
    <property type="protein sequence ID" value="RCX00419.1"/>
    <property type="molecule type" value="Genomic_DNA"/>
</dbReference>
<dbReference type="InterPro" id="IPR022409">
    <property type="entry name" value="PKD/Chitinase_dom"/>
</dbReference>
<dbReference type="InterPro" id="IPR013783">
    <property type="entry name" value="Ig-like_fold"/>
</dbReference>
<dbReference type="Proteomes" id="UP000253517">
    <property type="component" value="Unassembled WGS sequence"/>
</dbReference>
<dbReference type="SUPFAM" id="SSF49299">
    <property type="entry name" value="PKD domain"/>
    <property type="match status" value="1"/>
</dbReference>
<dbReference type="InterPro" id="IPR026444">
    <property type="entry name" value="Secre_tail"/>
</dbReference>
<evidence type="ECO:0000259" key="2">
    <source>
        <dbReference type="PROSITE" id="PS50093"/>
    </source>
</evidence>